<dbReference type="PANTHER" id="PTHR45947:SF13">
    <property type="entry name" value="TRANSFERASE"/>
    <property type="match status" value="1"/>
</dbReference>
<dbReference type="InterPro" id="IPR028098">
    <property type="entry name" value="Glyco_trans_4-like_N"/>
</dbReference>
<dbReference type="EMBL" id="CACVAQ010000140">
    <property type="protein sequence ID" value="CAA6808361.1"/>
    <property type="molecule type" value="Genomic_DNA"/>
</dbReference>
<evidence type="ECO:0000259" key="1">
    <source>
        <dbReference type="Pfam" id="PF00534"/>
    </source>
</evidence>
<dbReference type="Pfam" id="PF13439">
    <property type="entry name" value="Glyco_transf_4"/>
    <property type="match status" value="1"/>
</dbReference>
<gene>
    <name evidence="3" type="ORF">HELGO_WM35200</name>
</gene>
<sequence>KNKKMNILKIIHGYPPKYNAGSEVYSQSICNQFVGKGHSVTILTREEVPYRVDFEFRQEKIHDNLQFYYINMPRDKDGYQHDEIDRQLAQLVEREQPDIAHIGHLNHLSTGLITVLHKAKIPIVFTLHDFWLMCPRGQFLQRNYDGCNTYALCTGQEDQKCARSCYRMFFSGEADFYEEDLNYWTNWIARRMKTMRDIMAQVDLFIAPSQYLKRRFIKDFQLPKDKIIYLDYGFPTHYLQPIVKKKKAPIFTFGYIGTHIPAKGVNLLIEAFQQLKGSAKLKIWGWKDTQSQKALIKMTEESTNAIEFCGGYINENLANVVFSQVDAIVVPSIWGENSPLVIHEAQACQIPVITANYGGMAEYVQHQVNGLLFEHRNVLSLSDQMQWALEHSTEMLALGKKGYLYSEDGQVPNIQEHCSQLEKIYQNSISNYA</sequence>
<reference evidence="3" key="1">
    <citation type="submission" date="2020-01" db="EMBL/GenBank/DDBJ databases">
        <authorList>
            <person name="Meier V. D."/>
            <person name="Meier V D."/>
        </authorList>
    </citation>
    <scope>NUCLEOTIDE SEQUENCE</scope>
    <source>
        <strain evidence="3">HLG_WM_MAG_10</strain>
    </source>
</reference>
<accession>A0A6S6SZH6</accession>
<keyword evidence="3" id="KW-0808">Transferase</keyword>
<name>A0A6S6SZH6_9BACT</name>
<dbReference type="SUPFAM" id="SSF53756">
    <property type="entry name" value="UDP-Glycosyltransferase/glycogen phosphorylase"/>
    <property type="match status" value="1"/>
</dbReference>
<dbReference type="Gene3D" id="3.40.50.2000">
    <property type="entry name" value="Glycogen Phosphorylase B"/>
    <property type="match status" value="2"/>
</dbReference>
<dbReference type="AlphaFoldDB" id="A0A6S6SZH6"/>
<evidence type="ECO:0000259" key="2">
    <source>
        <dbReference type="Pfam" id="PF13439"/>
    </source>
</evidence>
<dbReference type="Pfam" id="PF00534">
    <property type="entry name" value="Glycos_transf_1"/>
    <property type="match status" value="1"/>
</dbReference>
<organism evidence="3">
    <name type="scientific">uncultured Aureispira sp</name>
    <dbReference type="NCBI Taxonomy" id="1331704"/>
    <lineage>
        <taxon>Bacteria</taxon>
        <taxon>Pseudomonadati</taxon>
        <taxon>Bacteroidota</taxon>
        <taxon>Saprospiria</taxon>
        <taxon>Saprospirales</taxon>
        <taxon>Saprospiraceae</taxon>
        <taxon>Aureispira</taxon>
        <taxon>environmental samples</taxon>
    </lineage>
</organism>
<evidence type="ECO:0000313" key="3">
    <source>
        <dbReference type="EMBL" id="CAA6808361.1"/>
    </source>
</evidence>
<proteinExistence type="predicted"/>
<dbReference type="InterPro" id="IPR001296">
    <property type="entry name" value="Glyco_trans_1"/>
</dbReference>
<feature type="domain" description="Glycosyltransferase subfamily 4-like N-terminal" evidence="2">
    <location>
        <begin position="21"/>
        <end position="228"/>
    </location>
</feature>
<feature type="domain" description="Glycosyl transferase family 1" evidence="1">
    <location>
        <begin position="252"/>
        <end position="403"/>
    </location>
</feature>
<dbReference type="InterPro" id="IPR050194">
    <property type="entry name" value="Glycosyltransferase_grp1"/>
</dbReference>
<dbReference type="GO" id="GO:0016757">
    <property type="term" value="F:glycosyltransferase activity"/>
    <property type="evidence" value="ECO:0007669"/>
    <property type="project" value="InterPro"/>
</dbReference>
<dbReference type="PANTHER" id="PTHR45947">
    <property type="entry name" value="SULFOQUINOVOSYL TRANSFERASE SQD2"/>
    <property type="match status" value="1"/>
</dbReference>
<protein>
    <submittedName>
        <fullName evidence="3">Glycosyl transferase, group 1 family protein / moaA/nifB/pqqE family protein</fullName>
    </submittedName>
</protein>
<feature type="non-terminal residue" evidence="3">
    <location>
        <position position="1"/>
    </location>
</feature>